<proteinExistence type="predicted"/>
<gene>
    <name evidence="2" type="ORF">BBO_06290</name>
</gene>
<dbReference type="PANTHER" id="PTHR40132">
    <property type="entry name" value="PRE-MRNA-SPLICING FACTOR 38B"/>
    <property type="match status" value="1"/>
</dbReference>
<dbReference type="EMBL" id="AZHA01000020">
    <property type="protein sequence ID" value="OAA40232.1"/>
    <property type="molecule type" value="Genomic_DNA"/>
</dbReference>
<feature type="compositionally biased region" description="Basic and acidic residues" evidence="1">
    <location>
        <begin position="285"/>
        <end position="299"/>
    </location>
</feature>
<comment type="caution">
    <text evidence="2">The sequence shown here is derived from an EMBL/GenBank/DDBJ whole genome shotgun (WGS) entry which is preliminary data.</text>
</comment>
<dbReference type="OrthoDB" id="2431475at2759"/>
<evidence type="ECO:0000313" key="2">
    <source>
        <dbReference type="EMBL" id="OAA40232.1"/>
    </source>
</evidence>
<reference evidence="2 3" key="1">
    <citation type="journal article" date="2016" name="Genome Biol. Evol.">
        <title>Divergent and convergent evolution of fungal pathogenicity.</title>
        <authorList>
            <person name="Shang Y."/>
            <person name="Xiao G."/>
            <person name="Zheng P."/>
            <person name="Cen K."/>
            <person name="Zhan S."/>
            <person name="Wang C."/>
        </authorList>
    </citation>
    <scope>NUCLEOTIDE SEQUENCE [LARGE SCALE GENOMIC DNA]</scope>
    <source>
        <strain evidence="2 3">RCEF 3172</strain>
    </source>
</reference>
<evidence type="ECO:0000256" key="1">
    <source>
        <dbReference type="SAM" id="MobiDB-lite"/>
    </source>
</evidence>
<protein>
    <submittedName>
        <fullName evidence="2">LUC7-like protein</fullName>
    </submittedName>
</protein>
<feature type="compositionally biased region" description="Basic and acidic residues" evidence="1">
    <location>
        <begin position="123"/>
        <end position="139"/>
    </location>
</feature>
<sequence>MSNEEFLTDDYVAGLLSQEASDCSIKYSAVGVDAFLGKDSNSKKSTNMPKPNTRFLRNIIRGTDTHNKALLAKEAAESKARLRRLERAEETKRKKLNPTTKDLRERHMGDIQAILGGGKRRGRDGDAEDNNKKETDRRDRAKAKRGARTHKNEDNNKDGDQRGPHEARASSDYGSESSEHHGSRQYGRRRSQHKDHSSHDEPQPRLHKSSRDGRSRSPGGYCRFKRTRSRDVERRRHRHRSLLRDRSSVPAENEAALRDSENEEIGPVPPPKIRGRGAVGASSGIDRRFSASYDPKADIEGFDDANI</sequence>
<feature type="compositionally biased region" description="Basic and acidic residues" evidence="1">
    <location>
        <begin position="150"/>
        <end position="169"/>
    </location>
</feature>
<feature type="compositionally biased region" description="Basic residues" evidence="1">
    <location>
        <begin position="140"/>
        <end position="149"/>
    </location>
</feature>
<dbReference type="Proteomes" id="UP000076863">
    <property type="component" value="Unassembled WGS sequence"/>
</dbReference>
<feature type="compositionally biased region" description="Basic and acidic residues" evidence="1">
    <location>
        <begin position="194"/>
        <end position="215"/>
    </location>
</feature>
<accession>A0A167BND0</accession>
<evidence type="ECO:0000313" key="3">
    <source>
        <dbReference type="Proteomes" id="UP000076863"/>
    </source>
</evidence>
<keyword evidence="3" id="KW-1185">Reference proteome</keyword>
<feature type="region of interest" description="Disordered" evidence="1">
    <location>
        <begin position="84"/>
        <end position="307"/>
    </location>
</feature>
<dbReference type="AlphaFoldDB" id="A0A167BND0"/>
<organism evidence="2 3">
    <name type="scientific">Beauveria brongniartii RCEF 3172</name>
    <dbReference type="NCBI Taxonomy" id="1081107"/>
    <lineage>
        <taxon>Eukaryota</taxon>
        <taxon>Fungi</taxon>
        <taxon>Dikarya</taxon>
        <taxon>Ascomycota</taxon>
        <taxon>Pezizomycotina</taxon>
        <taxon>Sordariomycetes</taxon>
        <taxon>Hypocreomycetidae</taxon>
        <taxon>Hypocreales</taxon>
        <taxon>Cordycipitaceae</taxon>
        <taxon>Beauveria</taxon>
        <taxon>Beauveria brongniartii</taxon>
    </lineage>
</organism>
<name>A0A167BND0_9HYPO</name>
<dbReference type="PANTHER" id="PTHR40132:SF1">
    <property type="entry name" value="PRE-MRNA-SPLICING FACTOR 38B"/>
    <property type="match status" value="1"/>
</dbReference>